<dbReference type="OrthoDB" id="1433261at2759"/>
<sequence length="142" mass="16658">MHQESSMKINLYYYETMMFSAVYSYAKSVAADCIEENTAMLFSTVYSYVFCWLALMDLLLILGEDCIEEKDHVKANILQLIDIYYDALDALKKGESLRCLQQEKQEYNLVKNKLETLFRHFKNDTDDCSLSNKLWQLVGQFL</sequence>
<reference evidence="2 3" key="1">
    <citation type="submission" date="2019-06" db="EMBL/GenBank/DDBJ databases">
        <title>A chromosomal-level reference genome of Carpinus fangiana (Coryloideae, Betulaceae).</title>
        <authorList>
            <person name="Yang X."/>
            <person name="Wang Z."/>
            <person name="Zhang L."/>
            <person name="Hao G."/>
            <person name="Liu J."/>
            <person name="Yang Y."/>
        </authorList>
    </citation>
    <scope>NUCLEOTIDE SEQUENCE [LARGE SCALE GENOMIC DNA]</scope>
    <source>
        <strain evidence="2">Cfa_2016G</strain>
        <tissue evidence="2">Leaf</tissue>
    </source>
</reference>
<dbReference type="AlphaFoldDB" id="A0A5N6RCQ3"/>
<evidence type="ECO:0000313" key="2">
    <source>
        <dbReference type="EMBL" id="KAE8076815.1"/>
    </source>
</evidence>
<proteinExistence type="predicted"/>
<name>A0A5N6RCQ3_9ROSI</name>
<gene>
    <name evidence="2" type="ORF">FH972_015440</name>
</gene>
<dbReference type="Proteomes" id="UP000327013">
    <property type="component" value="Chromosome 6"/>
</dbReference>
<keyword evidence="1" id="KW-0472">Membrane</keyword>
<keyword evidence="1" id="KW-0812">Transmembrane</keyword>
<evidence type="ECO:0000313" key="3">
    <source>
        <dbReference type="Proteomes" id="UP000327013"/>
    </source>
</evidence>
<organism evidence="2 3">
    <name type="scientific">Carpinus fangiana</name>
    <dbReference type="NCBI Taxonomy" id="176857"/>
    <lineage>
        <taxon>Eukaryota</taxon>
        <taxon>Viridiplantae</taxon>
        <taxon>Streptophyta</taxon>
        <taxon>Embryophyta</taxon>
        <taxon>Tracheophyta</taxon>
        <taxon>Spermatophyta</taxon>
        <taxon>Magnoliopsida</taxon>
        <taxon>eudicotyledons</taxon>
        <taxon>Gunneridae</taxon>
        <taxon>Pentapetalae</taxon>
        <taxon>rosids</taxon>
        <taxon>fabids</taxon>
        <taxon>Fagales</taxon>
        <taxon>Betulaceae</taxon>
        <taxon>Carpinus</taxon>
    </lineage>
</organism>
<feature type="transmembrane region" description="Helical" evidence="1">
    <location>
        <begin position="45"/>
        <end position="62"/>
    </location>
</feature>
<evidence type="ECO:0000256" key="1">
    <source>
        <dbReference type="SAM" id="Phobius"/>
    </source>
</evidence>
<keyword evidence="3" id="KW-1185">Reference proteome</keyword>
<protein>
    <submittedName>
        <fullName evidence="2">Uncharacterized protein</fullName>
    </submittedName>
</protein>
<accession>A0A5N6RCQ3</accession>
<dbReference type="EMBL" id="CM017326">
    <property type="protein sequence ID" value="KAE8076815.1"/>
    <property type="molecule type" value="Genomic_DNA"/>
</dbReference>
<keyword evidence="1" id="KW-1133">Transmembrane helix</keyword>